<sequence>MATSKMTVFYGSSSENSLDELNASPSSPDRGTEEDRWASPFPEEPIPYTESPEQEVSASPTFQGYPQRYQEALRDFQSPFFKNQALAGGIHKHQKQAASDELRNCRREREREKKKFLFAERKEWMGANQVLAKSVQILKRDVRRLKEIVTCERPAHRRVNAEVGMLRGVVRKLVGRGMFLREELRKVKADKLKLQRVFRRLEQDDEALSEQWMSQQEELNNV</sequence>
<evidence type="ECO:0000313" key="4">
    <source>
        <dbReference type="Proteomes" id="UP000696280"/>
    </source>
</evidence>
<evidence type="ECO:0000256" key="1">
    <source>
        <dbReference type="SAM" id="Coils"/>
    </source>
</evidence>
<keyword evidence="4" id="KW-1185">Reference proteome</keyword>
<dbReference type="Proteomes" id="UP000696280">
    <property type="component" value="Unassembled WGS sequence"/>
</dbReference>
<name>A0A9N9L3D5_9HELO</name>
<organism evidence="3 4">
    <name type="scientific">Hymenoscyphus fraxineus</name>
    <dbReference type="NCBI Taxonomy" id="746836"/>
    <lineage>
        <taxon>Eukaryota</taxon>
        <taxon>Fungi</taxon>
        <taxon>Dikarya</taxon>
        <taxon>Ascomycota</taxon>
        <taxon>Pezizomycotina</taxon>
        <taxon>Leotiomycetes</taxon>
        <taxon>Helotiales</taxon>
        <taxon>Helotiaceae</taxon>
        <taxon>Hymenoscyphus</taxon>
    </lineage>
</organism>
<dbReference type="EMBL" id="CAJVRL010000092">
    <property type="protein sequence ID" value="CAG8959515.1"/>
    <property type="molecule type" value="Genomic_DNA"/>
</dbReference>
<comment type="caution">
    <text evidence="3">The sequence shown here is derived from an EMBL/GenBank/DDBJ whole genome shotgun (WGS) entry which is preliminary data.</text>
</comment>
<protein>
    <submittedName>
        <fullName evidence="3">Uncharacterized protein</fullName>
    </submittedName>
</protein>
<evidence type="ECO:0000256" key="2">
    <source>
        <dbReference type="SAM" id="MobiDB-lite"/>
    </source>
</evidence>
<keyword evidence="1" id="KW-0175">Coiled coil</keyword>
<feature type="coiled-coil region" evidence="1">
    <location>
        <begin position="95"/>
        <end position="122"/>
    </location>
</feature>
<feature type="region of interest" description="Disordered" evidence="2">
    <location>
        <begin position="1"/>
        <end position="60"/>
    </location>
</feature>
<feature type="compositionally biased region" description="Polar residues" evidence="2">
    <location>
        <begin position="1"/>
        <end position="16"/>
    </location>
</feature>
<reference evidence="3" key="1">
    <citation type="submission" date="2021-07" db="EMBL/GenBank/DDBJ databases">
        <authorList>
            <person name="Durling M."/>
        </authorList>
    </citation>
    <scope>NUCLEOTIDE SEQUENCE</scope>
</reference>
<evidence type="ECO:0000313" key="3">
    <source>
        <dbReference type="EMBL" id="CAG8959515.1"/>
    </source>
</evidence>
<dbReference type="AlphaFoldDB" id="A0A9N9L3D5"/>
<accession>A0A9N9L3D5</accession>
<gene>
    <name evidence="3" type="ORF">HYFRA_00001414</name>
</gene>
<dbReference type="OrthoDB" id="10351791at2759"/>
<proteinExistence type="predicted"/>